<evidence type="ECO:0000256" key="1">
    <source>
        <dbReference type="SAM" id="MobiDB-lite"/>
    </source>
</evidence>
<comment type="caution">
    <text evidence="2">The sequence shown here is derived from an EMBL/GenBank/DDBJ whole genome shotgun (WGS) entry which is preliminary data.</text>
</comment>
<keyword evidence="3" id="KW-1185">Reference proteome</keyword>
<reference evidence="2 3" key="1">
    <citation type="journal article" date="2016" name="Nat. Commun.">
        <title>Extremotolerant tardigrade genome and improved radiotolerance of human cultured cells by tardigrade-unique protein.</title>
        <authorList>
            <person name="Hashimoto T."/>
            <person name="Horikawa D.D."/>
            <person name="Saito Y."/>
            <person name="Kuwahara H."/>
            <person name="Kozuka-Hata H."/>
            <person name="Shin-I T."/>
            <person name="Minakuchi Y."/>
            <person name="Ohishi K."/>
            <person name="Motoyama A."/>
            <person name="Aizu T."/>
            <person name="Enomoto A."/>
            <person name="Kondo K."/>
            <person name="Tanaka S."/>
            <person name="Hara Y."/>
            <person name="Koshikawa S."/>
            <person name="Sagara H."/>
            <person name="Miura T."/>
            <person name="Yokobori S."/>
            <person name="Miyagawa K."/>
            <person name="Suzuki Y."/>
            <person name="Kubo T."/>
            <person name="Oyama M."/>
            <person name="Kohara Y."/>
            <person name="Fujiyama A."/>
            <person name="Arakawa K."/>
            <person name="Katayama T."/>
            <person name="Toyoda A."/>
            <person name="Kunieda T."/>
        </authorList>
    </citation>
    <scope>NUCLEOTIDE SEQUENCE [LARGE SCALE GENOMIC DNA]</scope>
    <source>
        <strain evidence="2 3">YOKOZUNA-1</strain>
    </source>
</reference>
<proteinExistence type="predicted"/>
<evidence type="ECO:0000313" key="2">
    <source>
        <dbReference type="EMBL" id="GAU88986.1"/>
    </source>
</evidence>
<protein>
    <submittedName>
        <fullName evidence="2">Uncharacterized protein</fullName>
    </submittedName>
</protein>
<dbReference type="Proteomes" id="UP000186922">
    <property type="component" value="Unassembled WGS sequence"/>
</dbReference>
<dbReference type="EMBL" id="BDGG01000001">
    <property type="protein sequence ID" value="GAU88986.1"/>
    <property type="molecule type" value="Genomic_DNA"/>
</dbReference>
<sequence length="101" mass="11757">PPPPPHTHRQETRPPAADEVSYKPHYSLHTTVHIDAKRKGSRCSGFDTSFRETYKWPGKKGNLLPEKLVRHSQIRRFGLCNMTSGHRHLLTTGRQYENWNK</sequence>
<evidence type="ECO:0000313" key="3">
    <source>
        <dbReference type="Proteomes" id="UP000186922"/>
    </source>
</evidence>
<name>A0A1D1UH50_RAMVA</name>
<organism evidence="2 3">
    <name type="scientific">Ramazzottius varieornatus</name>
    <name type="common">Water bear</name>
    <name type="synonym">Tardigrade</name>
    <dbReference type="NCBI Taxonomy" id="947166"/>
    <lineage>
        <taxon>Eukaryota</taxon>
        <taxon>Metazoa</taxon>
        <taxon>Ecdysozoa</taxon>
        <taxon>Tardigrada</taxon>
        <taxon>Eutardigrada</taxon>
        <taxon>Parachela</taxon>
        <taxon>Hypsibioidea</taxon>
        <taxon>Ramazzottiidae</taxon>
        <taxon>Ramazzottius</taxon>
    </lineage>
</organism>
<gene>
    <name evidence="2" type="primary">RvY_01588</name>
    <name evidence="2" type="synonym">RvY_01588.4</name>
    <name evidence="2" type="ORF">RvY_01588-4</name>
</gene>
<feature type="region of interest" description="Disordered" evidence="1">
    <location>
        <begin position="1"/>
        <end position="21"/>
    </location>
</feature>
<accession>A0A1D1UH50</accession>
<dbReference type="AlphaFoldDB" id="A0A1D1UH50"/>
<feature type="non-terminal residue" evidence="2">
    <location>
        <position position="1"/>
    </location>
</feature>